<dbReference type="Proteomes" id="UP001165586">
    <property type="component" value="Unassembled WGS sequence"/>
</dbReference>
<accession>A0ABT2H188</accession>
<reference evidence="6" key="1">
    <citation type="submission" date="2022-08" db="EMBL/GenBank/DDBJ databases">
        <authorList>
            <person name="Deng Y."/>
            <person name="Han X.-F."/>
            <person name="Zhang Y.-Q."/>
        </authorList>
    </citation>
    <scope>NUCLEOTIDE SEQUENCE</scope>
    <source>
        <strain evidence="6">CPCC 203386</strain>
    </source>
</reference>
<evidence type="ECO:0000256" key="3">
    <source>
        <dbReference type="ARBA" id="ARBA00048132"/>
    </source>
</evidence>
<proteinExistence type="predicted"/>
<dbReference type="Pfam" id="PF07992">
    <property type="entry name" value="Pyr_redox_2"/>
    <property type="match status" value="1"/>
</dbReference>
<sequence>MVRARAGILVSVPDEPARTTVLEQLRRRYGADYDVFDEPDLDRAHDLVTALASGDTDEFVTSAGADDRARGARPPHTAREIALVIARRSAADPVMPDPEAASAVPSRPGAAAPDRDSGDDPLFVHARALFPDVRRLLLIDWGSWALPETAETVSQLMARTMIDYYLVVPSRDPDESFHRGVTDLLLDWERAAGRAQTGFAVIGDSALPRTHALRILLTRGGAGAELVAPASERAVELGAGPDRADLTLPAVRLPDGRLLSDPDDATLASAYGLTTDLPRAAVDLVVIGAGPGGLAAAVYAASEGLSTLVLEAESIGGQAGSSSLIRNYLGFPRGTSGADLAQRAYQQAWAFGARFAHARRATGLAVVDDGFAVEIGDEARVRAGAVVVASGVTYRRLAVPQLAPFVGVSVFYGATAVEAKAQQGKAVVVVGGGNSAGQAALHLSRYAASVALVVRGSTLAESMSQYLVDELAAGGVAIITRSRVVGAEAAAPPAEPLLESIVLQHADGSSVAVPCQALFITIGARPHTEWLPDEVLRDQWGSVITGHEVVVEGGRRAWARDEPPAPLESSVPGLFAVGDVRRGSVKRVASAVGEGSVVISSVHEHLGRR</sequence>
<dbReference type="InterPro" id="IPR050097">
    <property type="entry name" value="Ferredoxin-NADP_redctase_2"/>
</dbReference>
<protein>
    <submittedName>
        <fullName evidence="6">FAD-dependent oxidoreductase</fullName>
    </submittedName>
</protein>
<evidence type="ECO:0000256" key="1">
    <source>
        <dbReference type="ARBA" id="ARBA00022630"/>
    </source>
</evidence>
<evidence type="ECO:0000256" key="2">
    <source>
        <dbReference type="ARBA" id="ARBA00023002"/>
    </source>
</evidence>
<dbReference type="EMBL" id="JANLCJ010000002">
    <property type="protein sequence ID" value="MCS5733709.1"/>
    <property type="molecule type" value="Genomic_DNA"/>
</dbReference>
<gene>
    <name evidence="6" type="ORF">N1032_08150</name>
</gene>
<dbReference type="PANTHER" id="PTHR48105">
    <property type="entry name" value="THIOREDOXIN REDUCTASE 1-RELATED-RELATED"/>
    <property type="match status" value="1"/>
</dbReference>
<name>A0ABT2H188_9MICO</name>
<dbReference type="Gene3D" id="3.50.50.60">
    <property type="entry name" value="FAD/NAD(P)-binding domain"/>
    <property type="match status" value="2"/>
</dbReference>
<comment type="caution">
    <text evidence="6">The sequence shown here is derived from an EMBL/GenBank/DDBJ whole genome shotgun (WGS) entry which is preliminary data.</text>
</comment>
<keyword evidence="2" id="KW-0560">Oxidoreductase</keyword>
<dbReference type="SUPFAM" id="SSF51905">
    <property type="entry name" value="FAD/NAD(P)-binding domain"/>
    <property type="match status" value="1"/>
</dbReference>
<keyword evidence="1" id="KW-0285">Flavoprotein</keyword>
<evidence type="ECO:0000313" key="7">
    <source>
        <dbReference type="Proteomes" id="UP001165586"/>
    </source>
</evidence>
<evidence type="ECO:0000313" key="6">
    <source>
        <dbReference type="EMBL" id="MCS5733709.1"/>
    </source>
</evidence>
<feature type="domain" description="FAD/NAD(P)-binding" evidence="5">
    <location>
        <begin position="283"/>
        <end position="595"/>
    </location>
</feature>
<keyword evidence="7" id="KW-1185">Reference proteome</keyword>
<dbReference type="RefSeq" id="WP_259538526.1">
    <property type="nucleotide sequence ID" value="NZ_JANLCJ010000002.1"/>
</dbReference>
<organism evidence="6 7">
    <name type="scientific">Herbiconiux daphne</name>
    <dbReference type="NCBI Taxonomy" id="2970914"/>
    <lineage>
        <taxon>Bacteria</taxon>
        <taxon>Bacillati</taxon>
        <taxon>Actinomycetota</taxon>
        <taxon>Actinomycetes</taxon>
        <taxon>Micrococcales</taxon>
        <taxon>Microbacteriaceae</taxon>
        <taxon>Herbiconiux</taxon>
    </lineage>
</organism>
<dbReference type="PRINTS" id="PR00368">
    <property type="entry name" value="FADPNR"/>
</dbReference>
<comment type="catalytic activity">
    <reaction evidence="3">
        <text>[thioredoxin]-dithiol + NADP(+) = [thioredoxin]-disulfide + NADPH + H(+)</text>
        <dbReference type="Rhea" id="RHEA:20345"/>
        <dbReference type="Rhea" id="RHEA-COMP:10698"/>
        <dbReference type="Rhea" id="RHEA-COMP:10700"/>
        <dbReference type="ChEBI" id="CHEBI:15378"/>
        <dbReference type="ChEBI" id="CHEBI:29950"/>
        <dbReference type="ChEBI" id="CHEBI:50058"/>
        <dbReference type="ChEBI" id="CHEBI:57783"/>
        <dbReference type="ChEBI" id="CHEBI:58349"/>
        <dbReference type="EC" id="1.8.1.9"/>
    </reaction>
</comment>
<dbReference type="InterPro" id="IPR023753">
    <property type="entry name" value="FAD/NAD-binding_dom"/>
</dbReference>
<evidence type="ECO:0000259" key="5">
    <source>
        <dbReference type="Pfam" id="PF07992"/>
    </source>
</evidence>
<feature type="region of interest" description="Disordered" evidence="4">
    <location>
        <begin position="92"/>
        <end position="118"/>
    </location>
</feature>
<dbReference type="InterPro" id="IPR036188">
    <property type="entry name" value="FAD/NAD-bd_sf"/>
</dbReference>
<evidence type="ECO:0000256" key="4">
    <source>
        <dbReference type="SAM" id="MobiDB-lite"/>
    </source>
</evidence>
<dbReference type="PRINTS" id="PR00469">
    <property type="entry name" value="PNDRDTASEII"/>
</dbReference>